<feature type="transmembrane region" description="Helical" evidence="1">
    <location>
        <begin position="320"/>
        <end position="345"/>
    </location>
</feature>
<reference evidence="2 3" key="1">
    <citation type="submission" date="2018-08" db="EMBL/GenBank/DDBJ databases">
        <title>Salinimonas sediminis sp. nov., a piezophilic bacterium isolated from a deep-sea sediment sample from the New Britain Trench.</title>
        <authorList>
            <person name="Cao J."/>
        </authorList>
    </citation>
    <scope>NUCLEOTIDE SEQUENCE [LARGE SCALE GENOMIC DNA]</scope>
    <source>
        <strain evidence="2 3">N102</strain>
    </source>
</reference>
<feature type="transmembrane region" description="Helical" evidence="1">
    <location>
        <begin position="366"/>
        <end position="387"/>
    </location>
</feature>
<evidence type="ECO:0000256" key="1">
    <source>
        <dbReference type="SAM" id="Phobius"/>
    </source>
</evidence>
<keyword evidence="1" id="KW-1133">Transmembrane helix</keyword>
<dbReference type="AlphaFoldDB" id="A0A346NIK9"/>
<sequence>MHRIAGFYLAILLCFVLVTGTLAVVSHELDYLTNPAMRAQSTNNPVNWSQTYRVVNRYIPAGHRILQLHQPEHNGFAIEALVINTQGQRYRVYVDPVSYDATGTGRWMNWQNSLRRLHRHLMLPLGLGVTLVSSLAVLLLASLLSGWVLVPNWKKVLWQWPRRKNSRLFWADIHKLSGAWSSWLIVVIGLTGLWYLVEQNGLKASYAPAPVARWSAADWAQSKEALVAQITQAEAAIALQRPGFTPTAWYLPNEAGDALRIDGRQEGILVRDRANSITIDPLTGQWLTQRFAYQLNLHHRISEAADPLHFGTWGGYPTKLLYVGFGLLLSSLCLTGTYLYALRFVRVRDKPAQWHLLKTGVKKMGVWGAVSSAGIVMAALLYLQFIAT</sequence>
<dbReference type="EMBL" id="CP031769">
    <property type="protein sequence ID" value="AXR05366.1"/>
    <property type="molecule type" value="Genomic_DNA"/>
</dbReference>
<accession>A0A346NIK9</accession>
<evidence type="ECO:0000313" key="2">
    <source>
        <dbReference type="EMBL" id="AXR05366.1"/>
    </source>
</evidence>
<evidence type="ECO:0000313" key="3">
    <source>
        <dbReference type="Proteomes" id="UP000262073"/>
    </source>
</evidence>
<dbReference type="InterPro" id="IPR005625">
    <property type="entry name" value="PepSY-ass_TM"/>
</dbReference>
<keyword evidence="1" id="KW-0812">Transmembrane</keyword>
<proteinExistence type="predicted"/>
<keyword evidence="1" id="KW-0472">Membrane</keyword>
<feature type="transmembrane region" description="Helical" evidence="1">
    <location>
        <begin position="125"/>
        <end position="152"/>
    </location>
</feature>
<dbReference type="OrthoDB" id="5294804at2"/>
<organism evidence="2 3">
    <name type="scientific">Salinimonas sediminis</name>
    <dbReference type="NCBI Taxonomy" id="2303538"/>
    <lineage>
        <taxon>Bacteria</taxon>
        <taxon>Pseudomonadati</taxon>
        <taxon>Pseudomonadota</taxon>
        <taxon>Gammaproteobacteria</taxon>
        <taxon>Alteromonadales</taxon>
        <taxon>Alteromonadaceae</taxon>
        <taxon>Alteromonas/Salinimonas group</taxon>
        <taxon>Salinimonas</taxon>
    </lineage>
</organism>
<dbReference type="Proteomes" id="UP000262073">
    <property type="component" value="Chromosome"/>
</dbReference>
<protein>
    <recommendedName>
        <fullName evidence="4">PepSY domain-containing protein</fullName>
    </recommendedName>
</protein>
<evidence type="ECO:0008006" key="4">
    <source>
        <dbReference type="Google" id="ProtNLM"/>
    </source>
</evidence>
<gene>
    <name evidence="2" type="ORF">D0Y50_02670</name>
</gene>
<feature type="transmembrane region" description="Helical" evidence="1">
    <location>
        <begin position="173"/>
        <end position="197"/>
    </location>
</feature>
<dbReference type="PANTHER" id="PTHR34219:SF8">
    <property type="entry name" value="PEPSY DOMAIN-CONTAINING PROTEIN"/>
    <property type="match status" value="1"/>
</dbReference>
<dbReference type="RefSeq" id="WP_117315359.1">
    <property type="nucleotide sequence ID" value="NZ_CP031769.1"/>
</dbReference>
<dbReference type="KEGG" id="salm:D0Y50_02670"/>
<dbReference type="PANTHER" id="PTHR34219">
    <property type="entry name" value="IRON-REGULATED INNER MEMBRANE PROTEIN-RELATED"/>
    <property type="match status" value="1"/>
</dbReference>
<dbReference type="Pfam" id="PF03929">
    <property type="entry name" value="PepSY_TM"/>
    <property type="match status" value="1"/>
</dbReference>
<name>A0A346NIK9_9ALTE</name>
<keyword evidence="3" id="KW-1185">Reference proteome</keyword>